<dbReference type="EMBL" id="JACHKA010000001">
    <property type="protein sequence ID" value="MBB5986666.1"/>
    <property type="molecule type" value="Genomic_DNA"/>
</dbReference>
<dbReference type="InterPro" id="IPR011050">
    <property type="entry name" value="Pectin_lyase_fold/virulence"/>
</dbReference>
<reference evidence="1 2" key="1">
    <citation type="submission" date="2020-08" db="EMBL/GenBank/DDBJ databases">
        <title>Exploring microbial biodiversity for novel pathways involved in the catabolism of aromatic compounds derived from lignin.</title>
        <authorList>
            <person name="Elkins J."/>
        </authorList>
    </citation>
    <scope>NUCLEOTIDE SEQUENCE [LARGE SCALE GENOMIC DNA]</scope>
    <source>
        <strain evidence="1 2">B1D3A</strain>
    </source>
</reference>
<sequence>MVNVTTRAALAAIANPAGQVAFLMEDGREGIFEFQAGNFSAQVAADTLQGIYVASTSVAPGTGSWVRKWDGGGARPEWFGAQLGNSAYDSTPAINSALLIHGWVQLSKGVYFCARGISMPDYSVIEGAGPNHSSISISHPTDHLINCSGVANSRYLECPRGSNFAISRSVNPATPANPNNDNAQGHGIHCFMVSNPIFENVYTYNNWPKSTSATC</sequence>
<proteinExistence type="predicted"/>
<dbReference type="Proteomes" id="UP001138540">
    <property type="component" value="Unassembled WGS sequence"/>
</dbReference>
<evidence type="ECO:0000313" key="1">
    <source>
        <dbReference type="EMBL" id="MBB5986666.1"/>
    </source>
</evidence>
<dbReference type="RefSeq" id="WP_184154427.1">
    <property type="nucleotide sequence ID" value="NZ_JACHKA010000001.1"/>
</dbReference>
<organism evidence="1 2">
    <name type="scientific">Sphingobium lignivorans</name>
    <dbReference type="NCBI Taxonomy" id="2735886"/>
    <lineage>
        <taxon>Bacteria</taxon>
        <taxon>Pseudomonadati</taxon>
        <taxon>Pseudomonadota</taxon>
        <taxon>Alphaproteobacteria</taxon>
        <taxon>Sphingomonadales</taxon>
        <taxon>Sphingomonadaceae</taxon>
        <taxon>Sphingobium</taxon>
    </lineage>
</organism>
<comment type="caution">
    <text evidence="1">The sequence shown here is derived from an EMBL/GenBank/DDBJ whole genome shotgun (WGS) entry which is preliminary data.</text>
</comment>
<dbReference type="SUPFAM" id="SSF51126">
    <property type="entry name" value="Pectin lyase-like"/>
    <property type="match status" value="1"/>
</dbReference>
<dbReference type="Gene3D" id="2.160.20.10">
    <property type="entry name" value="Single-stranded right-handed beta-helix, Pectin lyase-like"/>
    <property type="match status" value="1"/>
</dbReference>
<gene>
    <name evidence="1" type="ORF">HNP60_002640</name>
</gene>
<evidence type="ECO:0000313" key="2">
    <source>
        <dbReference type="Proteomes" id="UP001138540"/>
    </source>
</evidence>
<protein>
    <submittedName>
        <fullName evidence="1">Uncharacterized protein</fullName>
    </submittedName>
</protein>
<dbReference type="InterPro" id="IPR012334">
    <property type="entry name" value="Pectin_lyas_fold"/>
</dbReference>
<accession>A0ABR6NHC6</accession>
<keyword evidence="2" id="KW-1185">Reference proteome</keyword>
<name>A0ABR6NHC6_9SPHN</name>